<dbReference type="SUPFAM" id="SSF51412">
    <property type="entry name" value="Inosine monophosphate dehydrogenase (IMPDH)"/>
    <property type="match status" value="1"/>
</dbReference>
<comment type="similarity">
    <text evidence="2">Belongs to the nitronate monooxygenase family. NMO class I subfamily.</text>
</comment>
<comment type="caution">
    <text evidence="10">The sequence shown here is derived from an EMBL/GenBank/DDBJ whole genome shotgun (WGS) entry which is preliminary data.</text>
</comment>
<dbReference type="PANTHER" id="PTHR42747:SF3">
    <property type="entry name" value="NITRONATE MONOOXYGENASE-RELATED"/>
    <property type="match status" value="1"/>
</dbReference>
<evidence type="ECO:0000256" key="8">
    <source>
        <dbReference type="ARBA" id="ARBA00031155"/>
    </source>
</evidence>
<evidence type="ECO:0000313" key="11">
    <source>
        <dbReference type="Proteomes" id="UP001236806"/>
    </source>
</evidence>
<dbReference type="InterPro" id="IPR004136">
    <property type="entry name" value="NMO"/>
</dbReference>
<keyword evidence="4" id="KW-0285">Flavoprotein</keyword>
<keyword evidence="7 10" id="KW-0503">Monooxygenase</keyword>
<protein>
    <recommendedName>
        <fullName evidence="8">Propionate 3-nitronate monooxygenase</fullName>
    </recommendedName>
</protein>
<dbReference type="Pfam" id="PF03060">
    <property type="entry name" value="NMO"/>
    <property type="match status" value="1"/>
</dbReference>
<dbReference type="RefSeq" id="WP_306638021.1">
    <property type="nucleotide sequence ID" value="NZ_JAUSXB010000001.1"/>
</dbReference>
<dbReference type="PANTHER" id="PTHR42747">
    <property type="entry name" value="NITRONATE MONOOXYGENASE-RELATED"/>
    <property type="match status" value="1"/>
</dbReference>
<evidence type="ECO:0000256" key="9">
    <source>
        <dbReference type="ARBA" id="ARBA00049401"/>
    </source>
</evidence>
<evidence type="ECO:0000313" key="10">
    <source>
        <dbReference type="EMBL" id="MDQ0675741.1"/>
    </source>
</evidence>
<dbReference type="CDD" id="cd04730">
    <property type="entry name" value="NPD_like"/>
    <property type="match status" value="1"/>
</dbReference>
<proteinExistence type="inferred from homology"/>
<dbReference type="EMBL" id="JAUSXB010000001">
    <property type="protein sequence ID" value="MDQ0675741.1"/>
    <property type="molecule type" value="Genomic_DNA"/>
</dbReference>
<name>A0ABU0PR80_9MICC</name>
<dbReference type="InterPro" id="IPR013785">
    <property type="entry name" value="Aldolase_TIM"/>
</dbReference>
<keyword evidence="11" id="KW-1185">Reference proteome</keyword>
<keyword evidence="6 10" id="KW-0560">Oxidoreductase</keyword>
<evidence type="ECO:0000256" key="3">
    <source>
        <dbReference type="ARBA" id="ARBA00022575"/>
    </source>
</evidence>
<dbReference type="GO" id="GO:0018580">
    <property type="term" value="F:nitronate monooxygenase activity"/>
    <property type="evidence" value="ECO:0007669"/>
    <property type="project" value="UniProtKB-EC"/>
</dbReference>
<comment type="catalytic activity">
    <reaction evidence="9">
        <text>3 propionate 3-nitronate + 3 O2 + H2O = 3 3-oxopropanoate + 2 nitrate + nitrite + H2O2 + 3 H(+)</text>
        <dbReference type="Rhea" id="RHEA:57332"/>
        <dbReference type="ChEBI" id="CHEBI:15377"/>
        <dbReference type="ChEBI" id="CHEBI:15378"/>
        <dbReference type="ChEBI" id="CHEBI:15379"/>
        <dbReference type="ChEBI" id="CHEBI:16240"/>
        <dbReference type="ChEBI" id="CHEBI:16301"/>
        <dbReference type="ChEBI" id="CHEBI:17632"/>
        <dbReference type="ChEBI" id="CHEBI:33190"/>
        <dbReference type="ChEBI" id="CHEBI:136067"/>
    </reaction>
</comment>
<sequence>MTTHQPFASSNRLTNLLGLEAPVVLGPFGGVSSVALTAAVSDGGGLGSFGLYGYDGAAIRKTAAELRAATGKPFALNLWVPNGTETNAVPQEDFERYTAALKPYFEELGIPLPDMPARYMPDYGEQVEAVLEARPAVVSFVFGVPAADVVEEAHSRGIKVAGTATTVAEAVALEAGGVDAVVASGLESGGHRVSFLKPAEESLIGTFALVPQVADAVSIPVIAAGGIADRRGFTAARALGADAVQVGTAFLATQESAAVPAYRDVLRSPAAAHTVLTRTLSGRLARGIPNRIIGALEEAGTVAPFPVQNWLTGRFRPQAAALGNTDLMSLWAGQSAPLLRHGTAADVLAELLAGA</sequence>
<evidence type="ECO:0000256" key="4">
    <source>
        <dbReference type="ARBA" id="ARBA00022630"/>
    </source>
</evidence>
<accession>A0ABU0PR80</accession>
<comment type="cofactor">
    <cofactor evidence="1">
        <name>FMN</name>
        <dbReference type="ChEBI" id="CHEBI:58210"/>
    </cofactor>
</comment>
<dbReference type="Gene3D" id="3.20.20.70">
    <property type="entry name" value="Aldolase class I"/>
    <property type="match status" value="1"/>
</dbReference>
<gene>
    <name evidence="10" type="ORF">QFZ36_003302</name>
</gene>
<organism evidence="10 11">
    <name type="scientific">Pseudarthrobacter siccitolerans</name>
    <dbReference type="NCBI Taxonomy" id="861266"/>
    <lineage>
        <taxon>Bacteria</taxon>
        <taxon>Bacillati</taxon>
        <taxon>Actinomycetota</taxon>
        <taxon>Actinomycetes</taxon>
        <taxon>Micrococcales</taxon>
        <taxon>Micrococcaceae</taxon>
        <taxon>Pseudarthrobacter</taxon>
    </lineage>
</organism>
<evidence type="ECO:0000256" key="7">
    <source>
        <dbReference type="ARBA" id="ARBA00023033"/>
    </source>
</evidence>
<keyword evidence="3" id="KW-0216">Detoxification</keyword>
<evidence type="ECO:0000256" key="2">
    <source>
        <dbReference type="ARBA" id="ARBA00009881"/>
    </source>
</evidence>
<evidence type="ECO:0000256" key="6">
    <source>
        <dbReference type="ARBA" id="ARBA00023002"/>
    </source>
</evidence>
<keyword evidence="5" id="KW-0288">FMN</keyword>
<dbReference type="Proteomes" id="UP001236806">
    <property type="component" value="Unassembled WGS sequence"/>
</dbReference>
<evidence type="ECO:0000256" key="1">
    <source>
        <dbReference type="ARBA" id="ARBA00001917"/>
    </source>
</evidence>
<reference evidence="10 11" key="1">
    <citation type="submission" date="2023-07" db="EMBL/GenBank/DDBJ databases">
        <title>Comparative genomics of wheat-associated soil bacteria to identify genetic determinants of phenazine resistance.</title>
        <authorList>
            <person name="Mouncey N."/>
        </authorList>
    </citation>
    <scope>NUCLEOTIDE SEQUENCE [LARGE SCALE GENOMIC DNA]</scope>
    <source>
        <strain evidence="10 11">W1I3</strain>
    </source>
</reference>
<evidence type="ECO:0000256" key="5">
    <source>
        <dbReference type="ARBA" id="ARBA00022643"/>
    </source>
</evidence>